<protein>
    <submittedName>
        <fullName evidence="2">Uncharacterized protein</fullName>
    </submittedName>
</protein>
<proteinExistence type="predicted"/>
<dbReference type="AlphaFoldDB" id="A0AAD7AKU0"/>
<keyword evidence="3" id="KW-1185">Reference proteome</keyword>
<accession>A0AAD7AKU0</accession>
<evidence type="ECO:0000313" key="3">
    <source>
        <dbReference type="Proteomes" id="UP001218218"/>
    </source>
</evidence>
<sequence length="353" mass="38639">MLFYPSVEEMDEVEEPRGAPALHLSSYILQDADEPDLPTAFDSTDKPNLQHSPLGAQLDFPFFSDTTLPTASRDPLGVPQPAATLDHLASRTPSENAPDSDKISAPYLSATALGKRPIQEHSTDTEARTGTQFSYTTQHPIFPDPPVESAARAPPPTDISPYSSATALGKRTVQEHSTESQARTGTQLSYGAQFPIFPSQVSTSSSVQFQPDEGGPHRYNSHTSYNPHVNSSMFNAAPVLDPTASVYQSRNVHPIGNDPALTFLPGYQATVSPTPVAPLQLKQCKMFLPQSQVKKQVLLLATHWTNDWNGCGVPRSQGCAERRLNIELDHTKKILVSLYHECYNAKQEPPFSF</sequence>
<organism evidence="2 3">
    <name type="scientific">Mycena albidolilacea</name>
    <dbReference type="NCBI Taxonomy" id="1033008"/>
    <lineage>
        <taxon>Eukaryota</taxon>
        <taxon>Fungi</taxon>
        <taxon>Dikarya</taxon>
        <taxon>Basidiomycota</taxon>
        <taxon>Agaricomycotina</taxon>
        <taxon>Agaricomycetes</taxon>
        <taxon>Agaricomycetidae</taxon>
        <taxon>Agaricales</taxon>
        <taxon>Marasmiineae</taxon>
        <taxon>Mycenaceae</taxon>
        <taxon>Mycena</taxon>
    </lineage>
</organism>
<evidence type="ECO:0000313" key="2">
    <source>
        <dbReference type="EMBL" id="KAJ7360869.1"/>
    </source>
</evidence>
<reference evidence="2" key="1">
    <citation type="submission" date="2023-03" db="EMBL/GenBank/DDBJ databases">
        <title>Massive genome expansion in bonnet fungi (Mycena s.s.) driven by repeated elements and novel gene families across ecological guilds.</title>
        <authorList>
            <consortium name="Lawrence Berkeley National Laboratory"/>
            <person name="Harder C.B."/>
            <person name="Miyauchi S."/>
            <person name="Viragh M."/>
            <person name="Kuo A."/>
            <person name="Thoen E."/>
            <person name="Andreopoulos B."/>
            <person name="Lu D."/>
            <person name="Skrede I."/>
            <person name="Drula E."/>
            <person name="Henrissat B."/>
            <person name="Morin E."/>
            <person name="Kohler A."/>
            <person name="Barry K."/>
            <person name="LaButti K."/>
            <person name="Morin E."/>
            <person name="Salamov A."/>
            <person name="Lipzen A."/>
            <person name="Mereny Z."/>
            <person name="Hegedus B."/>
            <person name="Baldrian P."/>
            <person name="Stursova M."/>
            <person name="Weitz H."/>
            <person name="Taylor A."/>
            <person name="Grigoriev I.V."/>
            <person name="Nagy L.G."/>
            <person name="Martin F."/>
            <person name="Kauserud H."/>
        </authorList>
    </citation>
    <scope>NUCLEOTIDE SEQUENCE</scope>
    <source>
        <strain evidence="2">CBHHK002</strain>
    </source>
</reference>
<dbReference type="Proteomes" id="UP001218218">
    <property type="component" value="Unassembled WGS sequence"/>
</dbReference>
<gene>
    <name evidence="2" type="ORF">DFH08DRAFT_1031248</name>
</gene>
<dbReference type="EMBL" id="JARIHO010000005">
    <property type="protein sequence ID" value="KAJ7360869.1"/>
    <property type="molecule type" value="Genomic_DNA"/>
</dbReference>
<name>A0AAD7AKU0_9AGAR</name>
<evidence type="ECO:0000256" key="1">
    <source>
        <dbReference type="SAM" id="MobiDB-lite"/>
    </source>
</evidence>
<feature type="region of interest" description="Disordered" evidence="1">
    <location>
        <begin position="136"/>
        <end position="164"/>
    </location>
</feature>
<comment type="caution">
    <text evidence="2">The sequence shown here is derived from an EMBL/GenBank/DDBJ whole genome shotgun (WGS) entry which is preliminary data.</text>
</comment>
<feature type="region of interest" description="Disordered" evidence="1">
    <location>
        <begin position="34"/>
        <end position="54"/>
    </location>
</feature>